<dbReference type="PANTHER" id="PTHR43046">
    <property type="entry name" value="GDP-MANNOSE MANNOSYL HYDROLASE"/>
    <property type="match status" value="1"/>
</dbReference>
<comment type="cofactor">
    <cofactor evidence="1">
        <name>Mg(2+)</name>
        <dbReference type="ChEBI" id="CHEBI:18420"/>
    </cofactor>
</comment>
<dbReference type="KEGG" id="anr:Ana3638_13630"/>
<evidence type="ECO:0000313" key="4">
    <source>
        <dbReference type="EMBL" id="QHQ61683.1"/>
    </source>
</evidence>
<dbReference type="InterPro" id="IPR000086">
    <property type="entry name" value="NUDIX_hydrolase_dom"/>
</dbReference>
<dbReference type="GO" id="GO:0016787">
    <property type="term" value="F:hydrolase activity"/>
    <property type="evidence" value="ECO:0007669"/>
    <property type="project" value="UniProtKB-KW"/>
</dbReference>
<reference evidence="4 5" key="1">
    <citation type="submission" date="2020-01" db="EMBL/GenBank/DDBJ databases">
        <title>Genome analysis of Anaerocolumna sp. CBA3638.</title>
        <authorList>
            <person name="Kim J."/>
            <person name="Roh S.W."/>
        </authorList>
    </citation>
    <scope>NUCLEOTIDE SEQUENCE [LARGE SCALE GENOMIC DNA]</scope>
    <source>
        <strain evidence="4 5">CBA3638</strain>
    </source>
</reference>
<dbReference type="PROSITE" id="PS51462">
    <property type="entry name" value="NUDIX"/>
    <property type="match status" value="1"/>
</dbReference>
<keyword evidence="2" id="KW-0378">Hydrolase</keyword>
<gene>
    <name evidence="4" type="ORF">Ana3638_13630</name>
</gene>
<dbReference type="RefSeq" id="WP_161838508.1">
    <property type="nucleotide sequence ID" value="NZ_CP048000.1"/>
</dbReference>
<dbReference type="Proteomes" id="UP000464314">
    <property type="component" value="Chromosome"/>
</dbReference>
<evidence type="ECO:0000256" key="1">
    <source>
        <dbReference type="ARBA" id="ARBA00001946"/>
    </source>
</evidence>
<dbReference type="AlphaFoldDB" id="A0A6P1TMI8"/>
<dbReference type="PROSITE" id="PS00893">
    <property type="entry name" value="NUDIX_BOX"/>
    <property type="match status" value="1"/>
</dbReference>
<dbReference type="InterPro" id="IPR020084">
    <property type="entry name" value="NUDIX_hydrolase_CS"/>
</dbReference>
<proteinExistence type="predicted"/>
<evidence type="ECO:0000313" key="5">
    <source>
        <dbReference type="Proteomes" id="UP000464314"/>
    </source>
</evidence>
<dbReference type="PANTHER" id="PTHR43046:SF14">
    <property type="entry name" value="MUTT_NUDIX FAMILY PROTEIN"/>
    <property type="match status" value="1"/>
</dbReference>
<evidence type="ECO:0000256" key="2">
    <source>
        <dbReference type="ARBA" id="ARBA00022801"/>
    </source>
</evidence>
<name>A0A6P1TMI8_9FIRM</name>
<feature type="domain" description="Nudix hydrolase" evidence="3">
    <location>
        <begin position="12"/>
        <end position="155"/>
    </location>
</feature>
<dbReference type="Pfam" id="PF00293">
    <property type="entry name" value="NUDIX"/>
    <property type="match status" value="1"/>
</dbReference>
<sequence length="163" mass="19131">MSQDILFKTENFIFSYRVAGILKRNGKILLQKPKNDNGYSIPGGHVAFGELSSETLIREFKEEMNADIKIERLVMVGESFWPWGNRPCQQISFYYEISLCDEKQIPLEGSFSAYDDFGNERIDLEFSWINLFDMRNLVVYPTNIKEDLISLPQELKYFVYKQE</sequence>
<protein>
    <submittedName>
        <fullName evidence="4">NUDIX domain-containing protein</fullName>
    </submittedName>
</protein>
<evidence type="ECO:0000259" key="3">
    <source>
        <dbReference type="PROSITE" id="PS51462"/>
    </source>
</evidence>
<dbReference type="Gene3D" id="3.90.79.10">
    <property type="entry name" value="Nucleoside Triphosphate Pyrophosphohydrolase"/>
    <property type="match status" value="1"/>
</dbReference>
<dbReference type="EMBL" id="CP048000">
    <property type="protein sequence ID" value="QHQ61683.1"/>
    <property type="molecule type" value="Genomic_DNA"/>
</dbReference>
<keyword evidence="5" id="KW-1185">Reference proteome</keyword>
<accession>A0A6P1TMI8</accession>
<dbReference type="SUPFAM" id="SSF55811">
    <property type="entry name" value="Nudix"/>
    <property type="match status" value="1"/>
</dbReference>
<dbReference type="CDD" id="cd04688">
    <property type="entry name" value="NUDIX_Hydrolase"/>
    <property type="match status" value="1"/>
</dbReference>
<organism evidence="4 5">
    <name type="scientific">Anaerocolumna sedimenticola</name>
    <dbReference type="NCBI Taxonomy" id="2696063"/>
    <lineage>
        <taxon>Bacteria</taxon>
        <taxon>Bacillati</taxon>
        <taxon>Bacillota</taxon>
        <taxon>Clostridia</taxon>
        <taxon>Lachnospirales</taxon>
        <taxon>Lachnospiraceae</taxon>
        <taxon>Anaerocolumna</taxon>
    </lineage>
</organism>
<dbReference type="InterPro" id="IPR015797">
    <property type="entry name" value="NUDIX_hydrolase-like_dom_sf"/>
</dbReference>